<feature type="region of interest" description="Disordered" evidence="13">
    <location>
        <begin position="553"/>
        <end position="589"/>
    </location>
</feature>
<feature type="transmembrane region" description="Helical" evidence="14">
    <location>
        <begin position="1109"/>
        <end position="1130"/>
    </location>
</feature>
<keyword evidence="12" id="KW-0547">Nucleotide-binding</keyword>
<dbReference type="SMART" id="SM01117">
    <property type="entry name" value="Cyt-b5"/>
    <property type="match status" value="1"/>
</dbReference>
<organism evidence="17 18">
    <name type="scientific">Piromyces finnis</name>
    <dbReference type="NCBI Taxonomy" id="1754191"/>
    <lineage>
        <taxon>Eukaryota</taxon>
        <taxon>Fungi</taxon>
        <taxon>Fungi incertae sedis</taxon>
        <taxon>Chytridiomycota</taxon>
        <taxon>Chytridiomycota incertae sedis</taxon>
        <taxon>Neocallimastigomycetes</taxon>
        <taxon>Neocallimastigales</taxon>
        <taxon>Neocallimastigaceae</taxon>
        <taxon>Piromyces</taxon>
    </lineage>
</organism>
<dbReference type="PROSITE" id="PS51998">
    <property type="entry name" value="DEK_C"/>
    <property type="match status" value="1"/>
</dbReference>
<dbReference type="Pfam" id="PF03142">
    <property type="entry name" value="Chitin_synth_2"/>
    <property type="match status" value="1"/>
</dbReference>
<feature type="transmembrane region" description="Helical" evidence="14">
    <location>
        <begin position="1509"/>
        <end position="1527"/>
    </location>
</feature>
<keyword evidence="7 14" id="KW-1133">Transmembrane helix</keyword>
<evidence type="ECO:0000259" key="16">
    <source>
        <dbReference type="PROSITE" id="PS51998"/>
    </source>
</evidence>
<evidence type="ECO:0000259" key="15">
    <source>
        <dbReference type="PROSITE" id="PS51456"/>
    </source>
</evidence>
<evidence type="ECO:0000313" key="17">
    <source>
        <dbReference type="EMBL" id="ORX53444.1"/>
    </source>
</evidence>
<evidence type="ECO:0000256" key="13">
    <source>
        <dbReference type="SAM" id="MobiDB-lite"/>
    </source>
</evidence>
<keyword evidence="12" id="KW-0067">ATP-binding</keyword>
<keyword evidence="5" id="KW-0808">Transferase</keyword>
<dbReference type="Gene3D" id="1.10.10.820">
    <property type="match status" value="1"/>
</dbReference>
<protein>
    <recommendedName>
        <fullName evidence="2">chitin synthase</fullName>
        <ecNumber evidence="2">2.4.1.16</ecNumber>
    </recommendedName>
</protein>
<evidence type="ECO:0000256" key="14">
    <source>
        <dbReference type="SAM" id="Phobius"/>
    </source>
</evidence>
<dbReference type="InterPro" id="IPR001609">
    <property type="entry name" value="Myosin_head_motor_dom-like"/>
</dbReference>
<keyword evidence="10 12" id="KW-0505">Motor protein</keyword>
<dbReference type="EMBL" id="MCFH01000013">
    <property type="protein sequence ID" value="ORX53444.1"/>
    <property type="molecule type" value="Genomic_DNA"/>
</dbReference>
<dbReference type="PROSITE" id="PS51456">
    <property type="entry name" value="MYOSIN_MOTOR"/>
    <property type="match status" value="1"/>
</dbReference>
<dbReference type="Gene3D" id="3.40.850.10">
    <property type="entry name" value="Kinesin motor domain"/>
    <property type="match status" value="1"/>
</dbReference>
<evidence type="ECO:0000313" key="18">
    <source>
        <dbReference type="Proteomes" id="UP000193719"/>
    </source>
</evidence>
<evidence type="ECO:0000256" key="6">
    <source>
        <dbReference type="ARBA" id="ARBA00022692"/>
    </source>
</evidence>
<dbReference type="Gene3D" id="1.20.120.720">
    <property type="entry name" value="Myosin VI head, motor domain, U50 subdomain"/>
    <property type="match status" value="1"/>
</dbReference>
<reference evidence="17 18" key="1">
    <citation type="submission" date="2016-08" db="EMBL/GenBank/DDBJ databases">
        <title>Genomes of anaerobic fungi encode conserved fungal cellulosomes for biomass hydrolysis.</title>
        <authorList>
            <consortium name="DOE Joint Genome Institute"/>
            <person name="Haitjema C.H."/>
            <person name="Gilmore S.P."/>
            <person name="Henske J.K."/>
            <person name="Solomon K.V."/>
            <person name="De Groot R."/>
            <person name="Kuo A."/>
            <person name="Mondo S.J."/>
            <person name="Salamov A.A."/>
            <person name="Labutti K."/>
            <person name="Zhao Z."/>
            <person name="Chiniquy J."/>
            <person name="Barry K."/>
            <person name="Brewer H.M."/>
            <person name="Purvine S.O."/>
            <person name="Wright A.T."/>
            <person name="Boxma B."/>
            <person name="Van Alen T."/>
            <person name="Hackstein J.H."/>
            <person name="Baker S.E."/>
            <person name="Grigoriev I.V."/>
            <person name="O'Malley M.A."/>
        </authorList>
    </citation>
    <scope>NUCLEOTIDE SEQUENCE [LARGE SCALE GENOMIC DNA]</scope>
    <source>
        <strain evidence="18">finn</strain>
    </source>
</reference>
<comment type="caution">
    <text evidence="17">The sequence shown here is derived from an EMBL/GenBank/DDBJ whole genome shotgun (WGS) entry which is preliminary data.</text>
</comment>
<dbReference type="InterPro" id="IPR029044">
    <property type="entry name" value="Nucleotide-diphossugar_trans"/>
</dbReference>
<evidence type="ECO:0000256" key="3">
    <source>
        <dbReference type="ARBA" id="ARBA00022475"/>
    </source>
</evidence>
<dbReference type="PANTHER" id="PTHR22914">
    <property type="entry name" value="CHITIN SYNTHASE"/>
    <property type="match status" value="1"/>
</dbReference>
<evidence type="ECO:0000256" key="9">
    <source>
        <dbReference type="ARBA" id="ARBA00023136"/>
    </source>
</evidence>
<evidence type="ECO:0000256" key="12">
    <source>
        <dbReference type="PROSITE-ProRule" id="PRU00782"/>
    </source>
</evidence>
<comment type="subcellular location">
    <subcellularLocation>
        <location evidence="1">Cell membrane</location>
        <topology evidence="1">Multi-pass membrane protein</topology>
    </subcellularLocation>
</comment>
<evidence type="ECO:0000256" key="5">
    <source>
        <dbReference type="ARBA" id="ARBA00022679"/>
    </source>
</evidence>
<dbReference type="GO" id="GO:0003774">
    <property type="term" value="F:cytoskeletal motor activity"/>
    <property type="evidence" value="ECO:0007669"/>
    <property type="project" value="UniProtKB-UniRule"/>
</dbReference>
<keyword evidence="6 14" id="KW-0812">Transmembrane</keyword>
<evidence type="ECO:0000256" key="2">
    <source>
        <dbReference type="ARBA" id="ARBA00012543"/>
    </source>
</evidence>
<feature type="transmembrane region" description="Helical" evidence="14">
    <location>
        <begin position="846"/>
        <end position="867"/>
    </location>
</feature>
<dbReference type="InterPro" id="IPR014876">
    <property type="entry name" value="DEK_C"/>
</dbReference>
<feature type="region of interest" description="Actin-binding" evidence="12">
    <location>
        <begin position="601"/>
        <end position="623"/>
    </location>
</feature>
<keyword evidence="4" id="KW-0328">Glycosyltransferase</keyword>
<dbReference type="OrthoDB" id="370884at2759"/>
<comment type="similarity">
    <text evidence="12">Belongs to the TRAFAC class myosin-kinesin ATPase superfamily. Myosin family.</text>
</comment>
<feature type="transmembrane region" description="Helical" evidence="14">
    <location>
        <begin position="1561"/>
        <end position="1584"/>
    </location>
</feature>
<dbReference type="Proteomes" id="UP000193719">
    <property type="component" value="Unassembled WGS sequence"/>
</dbReference>
<dbReference type="SUPFAM" id="SSF53448">
    <property type="entry name" value="Nucleotide-diphospho-sugar transferases"/>
    <property type="match status" value="1"/>
</dbReference>
<dbReference type="GO" id="GO:0005886">
    <property type="term" value="C:plasma membrane"/>
    <property type="evidence" value="ECO:0007669"/>
    <property type="project" value="UniProtKB-SubCell"/>
</dbReference>
<feature type="domain" description="Myosin motor" evidence="15">
    <location>
        <begin position="7"/>
        <end position="723"/>
    </location>
</feature>
<accession>A0A1Y1VEB5</accession>
<feature type="compositionally biased region" description="Low complexity" evidence="13">
    <location>
        <begin position="574"/>
        <end position="589"/>
    </location>
</feature>
<keyword evidence="18" id="KW-1185">Reference proteome</keyword>
<dbReference type="SUPFAM" id="SSF52540">
    <property type="entry name" value="P-loop containing nucleoside triphosphate hydrolases"/>
    <property type="match status" value="1"/>
</dbReference>
<keyword evidence="12" id="KW-0009">Actin-binding</keyword>
<dbReference type="GO" id="GO:0003779">
    <property type="term" value="F:actin binding"/>
    <property type="evidence" value="ECO:0007669"/>
    <property type="project" value="UniProtKB-KW"/>
</dbReference>
<dbReference type="InterPro" id="IPR001199">
    <property type="entry name" value="Cyt_B5-like_heme/steroid-bd"/>
</dbReference>
<dbReference type="SUPFAM" id="SSF109715">
    <property type="entry name" value="DEK C-terminal domain"/>
    <property type="match status" value="1"/>
</dbReference>
<dbReference type="InterPro" id="IPR027417">
    <property type="entry name" value="P-loop_NTPase"/>
</dbReference>
<dbReference type="GO" id="GO:0030428">
    <property type="term" value="C:cell septum"/>
    <property type="evidence" value="ECO:0007669"/>
    <property type="project" value="TreeGrafter"/>
</dbReference>
<dbReference type="SMART" id="SM00242">
    <property type="entry name" value="MYSc"/>
    <property type="match status" value="1"/>
</dbReference>
<proteinExistence type="inferred from homology"/>
<dbReference type="InterPro" id="IPR036961">
    <property type="entry name" value="Kinesin_motor_dom_sf"/>
</dbReference>
<feature type="domain" description="DEK-C" evidence="16">
    <location>
        <begin position="1742"/>
        <end position="1797"/>
    </location>
</feature>
<dbReference type="Gene3D" id="1.10.10.60">
    <property type="entry name" value="Homeodomain-like"/>
    <property type="match status" value="1"/>
</dbReference>
<keyword evidence="11" id="KW-0325">Glycoprotein</keyword>
<keyword evidence="9 14" id="KW-0472">Membrane</keyword>
<evidence type="ECO:0000256" key="7">
    <source>
        <dbReference type="ARBA" id="ARBA00022989"/>
    </source>
</evidence>
<dbReference type="PRINTS" id="PR00193">
    <property type="entry name" value="MYOSINHEAVY"/>
</dbReference>
<dbReference type="Gene3D" id="1.20.58.530">
    <property type="match status" value="1"/>
</dbReference>
<keyword evidence="8 12" id="KW-0518">Myosin</keyword>
<dbReference type="PANTHER" id="PTHR22914:SF13">
    <property type="entry name" value="CHITIN SYNTHASE"/>
    <property type="match status" value="1"/>
</dbReference>
<evidence type="ECO:0000256" key="8">
    <source>
        <dbReference type="ARBA" id="ARBA00023123"/>
    </source>
</evidence>
<evidence type="ECO:0000256" key="4">
    <source>
        <dbReference type="ARBA" id="ARBA00022676"/>
    </source>
</evidence>
<name>A0A1Y1VEB5_9FUNG</name>
<dbReference type="Pfam" id="PF00063">
    <property type="entry name" value="Myosin_head"/>
    <property type="match status" value="1"/>
</dbReference>
<dbReference type="STRING" id="1754191.A0A1Y1VEB5"/>
<evidence type="ECO:0000256" key="10">
    <source>
        <dbReference type="ARBA" id="ARBA00023175"/>
    </source>
</evidence>
<gene>
    <name evidence="17" type="ORF">BCR36DRAFT_323800</name>
</gene>
<reference evidence="17 18" key="2">
    <citation type="submission" date="2016-08" db="EMBL/GenBank/DDBJ databases">
        <title>Pervasive Adenine N6-methylation of Active Genes in Fungi.</title>
        <authorList>
            <consortium name="DOE Joint Genome Institute"/>
            <person name="Mondo S.J."/>
            <person name="Dannebaum R.O."/>
            <person name="Kuo R.C."/>
            <person name="Labutti K."/>
            <person name="Haridas S."/>
            <person name="Kuo A."/>
            <person name="Salamov A."/>
            <person name="Ahrendt S.R."/>
            <person name="Lipzen A."/>
            <person name="Sullivan W."/>
            <person name="Andreopoulos W.B."/>
            <person name="Clum A."/>
            <person name="Lindquist E."/>
            <person name="Daum C."/>
            <person name="Ramamoorthy G.K."/>
            <person name="Gryganskyi A."/>
            <person name="Culley D."/>
            <person name="Magnuson J.K."/>
            <person name="James T.Y."/>
            <person name="O'Malley M.A."/>
            <person name="Stajich J.E."/>
            <person name="Spatafora J.W."/>
            <person name="Visel A."/>
            <person name="Grigoriev I.V."/>
        </authorList>
    </citation>
    <scope>NUCLEOTIDE SEQUENCE [LARGE SCALE GENOMIC DNA]</scope>
    <source>
        <strain evidence="18">finn</strain>
    </source>
</reference>
<dbReference type="InterPro" id="IPR004835">
    <property type="entry name" value="Chitin_synth"/>
</dbReference>
<evidence type="ECO:0000256" key="11">
    <source>
        <dbReference type="ARBA" id="ARBA00023180"/>
    </source>
</evidence>
<dbReference type="GO" id="GO:0016459">
    <property type="term" value="C:myosin complex"/>
    <property type="evidence" value="ECO:0007669"/>
    <property type="project" value="UniProtKB-KW"/>
</dbReference>
<evidence type="ECO:0000256" key="1">
    <source>
        <dbReference type="ARBA" id="ARBA00004651"/>
    </source>
</evidence>
<feature type="transmembrane region" description="Helical" evidence="14">
    <location>
        <begin position="1533"/>
        <end position="1554"/>
    </location>
</feature>
<feature type="binding site" evidence="12">
    <location>
        <begin position="107"/>
        <end position="114"/>
    </location>
    <ligand>
        <name>ATP</name>
        <dbReference type="ChEBI" id="CHEBI:30616"/>
    </ligand>
</feature>
<keyword evidence="3" id="KW-1003">Cell membrane</keyword>
<sequence>MSDKSHGVDVDLHKLENVSEGEIIRTLKKLYNKKKHFCKAGSNVLLYVNPFCEDESFSDRISKKYVNECRNYSNDNTPLPPNIYDIVNSAYSHMIREKEDQSIIISGDGASGKTEIFKAIANHLCHLTRETKKKTITQSAILRINKVLGSFGTAQTLINPNSSRFGKYIECQFDRTGKMIGAKLMHYCLEKSRVSKVPDDERNFNIFYHLLASATSTEKRNLNLSSPSNYYYLSQNSLYKRTTNDDTLDGHELRTALKSFGIGSRQQAQIFQLLAAILHLGNISFIDKPKNVQEPCAIKNYDQVEFIADLLGVTAEALETTLTYQAKCINSDVFTVLLNSNDANRQRDRLANTLYSLLFNWVIERINNKLCVEDDTDNFIGVVDLFGFQNEKTNQFEQFIQNYTCEYLQYHANCAIFEKPIHEFQEDGLSMESSIFNNNRSNMDILSQMVGVMDSVSGESDVTDLSLLSRLNNEFSSNYSYTKLNNGFGISHFSKQITYDVKDFVEKNSDNVSSEFIILVRGSKKNKASTNMFLRSLFSEKAITTTRPMRSNTYLSGRASVPKRMPSVKRPSKKNINSDNNNDSSNPDKCNTVALQLNKSLDNLLDTLSDTISWFVYCLRPNNDFVSDRFEDDLILDQIRRFGIKDIVNKAKLNNTLKSYDMNDFCNVYEELIKELQISSSTPQEKCQDMCKLFNFDLNEMIVGNHKVFLSEYAWRFFEAERINQKTKEETDERVKFIDEDEESLNESIGPQDEELGESKDSIAFDSKEDLSSETEVAAPEDENIPKMKMKKPIVASKELTNARKWWLCYTRSSTWCFCDCCLSKCGNMKRADVQIAWREKVAINIIIYVLCILTIFYIMALGRIVCPPKKEWSYGQLYGMEYEGEKMRVSAYGKVFKFGDKYDIHESYNSRFYKKYHGMDLSYKFTLYDDAYWDTMCPGLEKPQSTFDNLSMGRRTPSEDGIADVHADPYGDAGKWSKEVLKWFKNNKIGEVTIENTPERIKSTLSEWGYHGDDPFYIIVYERIYDLTGYMGDEYGTSGVYADQRFLIPEQKDIFENYKGQDMSNIFDNYRKLVGDQKWEQTIKCMDNLFFIGTVDHRNDFKCKITNYMMLGASMIIASILIVKFLAALQFGSKRQPEEHDKFVICQVPCYTEGEDSISKTVDSLAYLEYDDKRKLIFIISDGMIIGSGNDRPTPRIVLDHMGIDPEIDPEALWYNSIGTGTNQVNMAKVYSGLYEYEGHPVPFIVVVKVGTYRETSRPGNRGKRDSQMILMRYLHNVHHNYPMTPLELELYHQMKNVIGVDPSFYEYILMVDADTVVMQDSLNMLISSMVRDSRIMGICGETQLDNEKDTWVTMIQVYEYFISHHLSKAFESLFGSVTCLPGCFCMYRIRTPVKGTPVLITKGIIEDYSECIVDTLHKKNLLSLGEDRYLTTLMLKHFPQLKITFIRDAKCLTNAPETWAVLLSQRRRWINSTVHNLVELLFLNDLCGFMCFSMRFVVLIDLFSTMVQPAMIIYLFYLIFCIIFPEEDSVFPWVSLLMLAFTYGLQIIIFILRGAFQHIGWIVIYILAMPIFSMFIPLYSFWHFDDFSWGNTRRILGEKGKVKLVGDEENEELIEDIPTKLWSEYEKELNEALLEAERNGNSSDSNTYRNSLGPTEMMSNYESAYGGGLMPYGAGSVINAPTYAGSNYAGSAYAGSVVNAPAYGYTRQGSSEINASSEWLLSQNNRDSMAMSSEVDESFSITDEMIMAEVRRIINNSDLMCITKKKVREEVSDHFGVDLSNRRDYINHCIEMALEER</sequence>
<dbReference type="GO" id="GO:0005524">
    <property type="term" value="F:ATP binding"/>
    <property type="evidence" value="ECO:0007669"/>
    <property type="project" value="UniProtKB-UniRule"/>
</dbReference>
<dbReference type="EC" id="2.4.1.16" evidence="2"/>
<dbReference type="GO" id="GO:0006031">
    <property type="term" value="P:chitin biosynthetic process"/>
    <property type="evidence" value="ECO:0007669"/>
    <property type="project" value="TreeGrafter"/>
</dbReference>
<dbReference type="GO" id="GO:0004100">
    <property type="term" value="F:chitin synthase activity"/>
    <property type="evidence" value="ECO:0007669"/>
    <property type="project" value="UniProtKB-EC"/>
</dbReference>
<dbReference type="Pfam" id="PF08766">
    <property type="entry name" value="DEK_C"/>
    <property type="match status" value="1"/>
</dbReference>
<dbReference type="GO" id="GO:0031505">
    <property type="term" value="P:fungal-type cell wall organization"/>
    <property type="evidence" value="ECO:0007669"/>
    <property type="project" value="TreeGrafter"/>
</dbReference>